<reference evidence="5 6" key="1">
    <citation type="submission" date="2019-03" db="EMBL/GenBank/DDBJ databases">
        <title>Single cell metagenomics reveals metabolic interactions within the superorganism composed of flagellate Streblomastix strix and complex community of Bacteroidetes bacteria on its surface.</title>
        <authorList>
            <person name="Treitli S.C."/>
            <person name="Kolisko M."/>
            <person name="Husnik F."/>
            <person name="Keeling P."/>
            <person name="Hampl V."/>
        </authorList>
    </citation>
    <scope>NUCLEOTIDE SEQUENCE [LARGE SCALE GENOMIC DNA]</scope>
    <source>
        <strain evidence="5">St1</strain>
    </source>
</reference>
<proteinExistence type="inferred from homology"/>
<dbReference type="EMBL" id="SNRX01000001">
    <property type="protein sequence ID" value="KAA6303524.1"/>
    <property type="molecule type" value="Genomic_DNA"/>
</dbReference>
<dbReference type="GO" id="GO:0102096">
    <property type="term" value="F:decaprenyl-N-acetyl-alpha-D-glucosaminyl-pyrophosphate:dTDP-alpha-L-rhamnose rhamnosyltransferase activity"/>
    <property type="evidence" value="ECO:0007669"/>
    <property type="project" value="UniProtKB-EC"/>
</dbReference>
<feature type="domain" description="Glycosyltransferase 2-like" evidence="4">
    <location>
        <begin position="6"/>
        <end position="150"/>
    </location>
</feature>
<dbReference type="Proteomes" id="UP000324575">
    <property type="component" value="Unassembled WGS sequence"/>
</dbReference>
<evidence type="ECO:0000256" key="3">
    <source>
        <dbReference type="ARBA" id="ARBA00022679"/>
    </source>
</evidence>
<comment type="caution">
    <text evidence="5">The sequence shown here is derived from an EMBL/GenBank/DDBJ whole genome shotgun (WGS) entry which is preliminary data.</text>
</comment>
<comment type="similarity">
    <text evidence="1">Belongs to the glycosyltransferase 2 family.</text>
</comment>
<dbReference type="PANTHER" id="PTHR43179">
    <property type="entry name" value="RHAMNOSYLTRANSFERASE WBBL"/>
    <property type="match status" value="1"/>
</dbReference>
<dbReference type="CDD" id="cd04186">
    <property type="entry name" value="GT_2_like_c"/>
    <property type="match status" value="1"/>
</dbReference>
<dbReference type="PANTHER" id="PTHR43179:SF12">
    <property type="entry name" value="GALACTOFURANOSYLTRANSFERASE GLFT2"/>
    <property type="match status" value="1"/>
</dbReference>
<evidence type="ECO:0000313" key="5">
    <source>
        <dbReference type="EMBL" id="KAA6303524.1"/>
    </source>
</evidence>
<dbReference type="Pfam" id="PF00535">
    <property type="entry name" value="Glycos_transf_2"/>
    <property type="match status" value="1"/>
</dbReference>
<dbReference type="InterPro" id="IPR001173">
    <property type="entry name" value="Glyco_trans_2-like"/>
</dbReference>
<dbReference type="AlphaFoldDB" id="A0A5M8P584"/>
<organism evidence="5 6">
    <name type="scientific">Candidatus Ordinivivax streblomastigis</name>
    <dbReference type="NCBI Taxonomy" id="2540710"/>
    <lineage>
        <taxon>Bacteria</taxon>
        <taxon>Pseudomonadati</taxon>
        <taxon>Bacteroidota</taxon>
        <taxon>Bacteroidia</taxon>
        <taxon>Bacteroidales</taxon>
        <taxon>Candidatus Ordinivivax</taxon>
    </lineage>
</organism>
<evidence type="ECO:0000256" key="2">
    <source>
        <dbReference type="ARBA" id="ARBA00022676"/>
    </source>
</evidence>
<protein>
    <submittedName>
        <fullName evidence="5">N-acetylglucosaminyl-diphospho-decaprenol L-rhamnosyltransferase</fullName>
        <ecNumber evidence="5">2.4.1.289</ecNumber>
    </submittedName>
</protein>
<gene>
    <name evidence="5" type="ORF">EZS26_000075</name>
</gene>
<name>A0A5M8P584_9BACT</name>
<evidence type="ECO:0000313" key="6">
    <source>
        <dbReference type="Proteomes" id="UP000324575"/>
    </source>
</evidence>
<keyword evidence="2 5" id="KW-0328">Glycosyltransferase</keyword>
<keyword evidence="3 5" id="KW-0808">Transferase</keyword>
<evidence type="ECO:0000259" key="4">
    <source>
        <dbReference type="Pfam" id="PF00535"/>
    </source>
</evidence>
<dbReference type="EC" id="2.4.1.289" evidence="5"/>
<evidence type="ECO:0000256" key="1">
    <source>
        <dbReference type="ARBA" id="ARBA00006739"/>
    </source>
</evidence>
<accession>A0A5M8P584</accession>
<dbReference type="InterPro" id="IPR029044">
    <property type="entry name" value="Nucleotide-diphossugar_trans"/>
</dbReference>
<dbReference type="SUPFAM" id="SSF53448">
    <property type="entry name" value="Nucleotide-diphospho-sugar transferases"/>
    <property type="match status" value="1"/>
</dbReference>
<sequence>MKQIAIVILNWNGQKLLKQFLPSLFCYTPMSQAEIIVVDNGSTDDSINFLKLHYPEITIHALPENYGFAKGYNHALIGLKHRYVVLLNSDVEVTYGWLQTAFTYLEHHPEISALQPKILSYNNKSRFEYAGACGGFIDKNGYPFCRGRIFNTVEQDNGQYEEPIPIFWASGACMFIRLKDYKEAGGLDEAFFAHQEEIDLCWRLNARGKKIVCLPQSVVYHVGGATLKKENSKKTYLNFRNNLLMIYKNMPESKYTRTMTIRRFWDYLSVLHFILKGQIANAKAVVKAYKDFKKMKKQYKNIRTINAELRSIDFPETILQESLIWKYYFKNKKRFDLLINNTSIHTDDERNS</sequence>
<dbReference type="Gene3D" id="3.90.550.10">
    <property type="entry name" value="Spore Coat Polysaccharide Biosynthesis Protein SpsA, Chain A"/>
    <property type="match status" value="1"/>
</dbReference>